<dbReference type="PROSITE" id="PS00211">
    <property type="entry name" value="ABC_TRANSPORTER_1"/>
    <property type="match status" value="1"/>
</dbReference>
<dbReference type="Proteomes" id="UP001519921">
    <property type="component" value="Unassembled WGS sequence"/>
</dbReference>
<dbReference type="EMBL" id="JAHXPT010000005">
    <property type="protein sequence ID" value="MBW6410094.1"/>
    <property type="molecule type" value="Genomic_DNA"/>
</dbReference>
<sequence length="242" mass="27637">MNSYQNKIELSKVKKSFGELEILKDITFNVREGELISIVGPSGSGKSTIFNIITKIINEDSGNIVVNGNASYMYQKDMMVPWKKVIDNIGIPLIFRGSNKKNAREIVLKYIDMFGLKGFEYKYPTQLSGGMKQRANLLKTYLTSKDIMLLDEPFAALDSITRKKMQKWLLDLIKEMKTTILFITHDIEEAIFLSNRIYVISQKPAVIRGEINVNLGGIREEDIVTDDKFIKIKKEVLNLMKS</sequence>
<comment type="caution">
    <text evidence="5">The sequence shown here is derived from an EMBL/GenBank/DDBJ whole genome shotgun (WGS) entry which is preliminary data.</text>
</comment>
<evidence type="ECO:0000259" key="4">
    <source>
        <dbReference type="PROSITE" id="PS50893"/>
    </source>
</evidence>
<dbReference type="Gene3D" id="3.40.50.300">
    <property type="entry name" value="P-loop containing nucleotide triphosphate hydrolases"/>
    <property type="match status" value="1"/>
</dbReference>
<proteinExistence type="predicted"/>
<evidence type="ECO:0000313" key="5">
    <source>
        <dbReference type="EMBL" id="MBW6410094.1"/>
    </source>
</evidence>
<dbReference type="InterPro" id="IPR003439">
    <property type="entry name" value="ABC_transporter-like_ATP-bd"/>
</dbReference>
<keyword evidence="3 5" id="KW-0067">ATP-binding</keyword>
<organism evidence="5 6">
    <name type="scientific">Clostridium weizhouense</name>
    <dbReference type="NCBI Taxonomy" id="2859781"/>
    <lineage>
        <taxon>Bacteria</taxon>
        <taxon>Bacillati</taxon>
        <taxon>Bacillota</taxon>
        <taxon>Clostridia</taxon>
        <taxon>Eubacteriales</taxon>
        <taxon>Clostridiaceae</taxon>
        <taxon>Clostridium</taxon>
    </lineage>
</organism>
<dbReference type="PROSITE" id="PS50893">
    <property type="entry name" value="ABC_TRANSPORTER_2"/>
    <property type="match status" value="1"/>
</dbReference>
<feature type="domain" description="ABC transporter" evidence="4">
    <location>
        <begin position="8"/>
        <end position="227"/>
    </location>
</feature>
<evidence type="ECO:0000256" key="1">
    <source>
        <dbReference type="ARBA" id="ARBA00022448"/>
    </source>
</evidence>
<dbReference type="CDD" id="cd03293">
    <property type="entry name" value="ABC_NrtD_SsuB_transporters"/>
    <property type="match status" value="1"/>
</dbReference>
<dbReference type="SUPFAM" id="SSF52540">
    <property type="entry name" value="P-loop containing nucleoside triphosphate hydrolases"/>
    <property type="match status" value="1"/>
</dbReference>
<dbReference type="InterPro" id="IPR027417">
    <property type="entry name" value="P-loop_NTPase"/>
</dbReference>
<dbReference type="RefSeq" id="WP_219779155.1">
    <property type="nucleotide sequence ID" value="NZ_JAHXPT010000005.1"/>
</dbReference>
<name>A0ABS7AN51_9CLOT</name>
<dbReference type="InterPro" id="IPR003593">
    <property type="entry name" value="AAA+_ATPase"/>
</dbReference>
<keyword evidence="2" id="KW-0547">Nucleotide-binding</keyword>
<dbReference type="InterPro" id="IPR017871">
    <property type="entry name" value="ABC_transporter-like_CS"/>
</dbReference>
<dbReference type="PANTHER" id="PTHR42788:SF2">
    <property type="entry name" value="ABC TRANSPORTER ATP-BINDING PROTEIN"/>
    <property type="match status" value="1"/>
</dbReference>
<dbReference type="Pfam" id="PF00005">
    <property type="entry name" value="ABC_tran"/>
    <property type="match status" value="1"/>
</dbReference>
<dbReference type="SMART" id="SM00382">
    <property type="entry name" value="AAA"/>
    <property type="match status" value="1"/>
</dbReference>
<keyword evidence="1" id="KW-0813">Transport</keyword>
<evidence type="ECO:0000313" key="6">
    <source>
        <dbReference type="Proteomes" id="UP001519921"/>
    </source>
</evidence>
<dbReference type="PANTHER" id="PTHR42788">
    <property type="entry name" value="TAURINE IMPORT ATP-BINDING PROTEIN-RELATED"/>
    <property type="match status" value="1"/>
</dbReference>
<protein>
    <submittedName>
        <fullName evidence="5">ABC transporter ATP-binding protein</fullName>
    </submittedName>
</protein>
<evidence type="ECO:0000256" key="3">
    <source>
        <dbReference type="ARBA" id="ARBA00022840"/>
    </source>
</evidence>
<evidence type="ECO:0000256" key="2">
    <source>
        <dbReference type="ARBA" id="ARBA00022741"/>
    </source>
</evidence>
<dbReference type="GO" id="GO:0005524">
    <property type="term" value="F:ATP binding"/>
    <property type="evidence" value="ECO:0007669"/>
    <property type="project" value="UniProtKB-KW"/>
</dbReference>
<keyword evidence="6" id="KW-1185">Reference proteome</keyword>
<gene>
    <name evidence="5" type="ORF">KYD98_08310</name>
</gene>
<accession>A0ABS7AN51</accession>
<dbReference type="InterPro" id="IPR050166">
    <property type="entry name" value="ABC_transporter_ATP-bind"/>
</dbReference>
<reference evidence="5 6" key="1">
    <citation type="submission" date="2021-07" db="EMBL/GenBank/DDBJ databases">
        <title>Clostridium weizhouense sp. nov., an anaerobic bacterium isolated from activated sludge of Petroleum wastewater.</title>
        <authorList>
            <person name="Li Q."/>
        </authorList>
    </citation>
    <scope>NUCLEOTIDE SEQUENCE [LARGE SCALE GENOMIC DNA]</scope>
    <source>
        <strain evidence="5 6">YB-6</strain>
    </source>
</reference>